<sequence length="124" mass="13485">MWHTLTLSPCSVYIPFIKLPTTEPILAAANASCSGSNGRMPNASSNGLNEIHDDDIARAMKMKNMSQKKKMKGFACCSNQQSNGVDRNVNNGNQILPAKQQMGYTAHIGAMHRSRAVNFSGRDS</sequence>
<dbReference type="EMBL" id="WJQU01000001">
    <property type="protein sequence ID" value="KAJ6646642.1"/>
    <property type="molecule type" value="Genomic_DNA"/>
</dbReference>
<comment type="caution">
    <text evidence="1">The sequence shown here is derived from an EMBL/GenBank/DDBJ whole genome shotgun (WGS) entry which is preliminary data.</text>
</comment>
<accession>A0A9Q0S5Z5</accession>
<name>A0A9Q0S5Z5_9DIPT</name>
<evidence type="ECO:0000313" key="2">
    <source>
        <dbReference type="Proteomes" id="UP001151699"/>
    </source>
</evidence>
<keyword evidence="2" id="KW-1185">Reference proteome</keyword>
<reference evidence="1" key="1">
    <citation type="submission" date="2022-07" db="EMBL/GenBank/DDBJ databases">
        <authorList>
            <person name="Trinca V."/>
            <person name="Uliana J.V.C."/>
            <person name="Torres T.T."/>
            <person name="Ward R.J."/>
            <person name="Monesi N."/>
        </authorList>
    </citation>
    <scope>NUCLEOTIDE SEQUENCE</scope>
    <source>
        <strain evidence="1">HSMRA1968</strain>
        <tissue evidence="1">Whole embryos</tissue>
    </source>
</reference>
<dbReference type="AlphaFoldDB" id="A0A9Q0S5Z5"/>
<protein>
    <submittedName>
        <fullName evidence="1">Uncharacterized protein</fullName>
    </submittedName>
</protein>
<organism evidence="1 2">
    <name type="scientific">Pseudolycoriella hygida</name>
    <dbReference type="NCBI Taxonomy" id="35572"/>
    <lineage>
        <taxon>Eukaryota</taxon>
        <taxon>Metazoa</taxon>
        <taxon>Ecdysozoa</taxon>
        <taxon>Arthropoda</taxon>
        <taxon>Hexapoda</taxon>
        <taxon>Insecta</taxon>
        <taxon>Pterygota</taxon>
        <taxon>Neoptera</taxon>
        <taxon>Endopterygota</taxon>
        <taxon>Diptera</taxon>
        <taxon>Nematocera</taxon>
        <taxon>Sciaroidea</taxon>
        <taxon>Sciaridae</taxon>
        <taxon>Pseudolycoriella</taxon>
    </lineage>
</organism>
<proteinExistence type="predicted"/>
<gene>
    <name evidence="1" type="ORF">Bhyg_01855</name>
</gene>
<evidence type="ECO:0000313" key="1">
    <source>
        <dbReference type="EMBL" id="KAJ6646642.1"/>
    </source>
</evidence>
<dbReference type="Proteomes" id="UP001151699">
    <property type="component" value="Chromosome A"/>
</dbReference>